<organism evidence="2 3">
    <name type="scientific">Neptunomonas marina</name>
    <dbReference type="NCBI Taxonomy" id="1815562"/>
    <lineage>
        <taxon>Bacteria</taxon>
        <taxon>Pseudomonadati</taxon>
        <taxon>Pseudomonadota</taxon>
        <taxon>Gammaproteobacteria</taxon>
        <taxon>Oceanospirillales</taxon>
        <taxon>Oceanospirillaceae</taxon>
        <taxon>Neptunomonas</taxon>
    </lineage>
</organism>
<feature type="transmembrane region" description="Helical" evidence="1">
    <location>
        <begin position="61"/>
        <end position="82"/>
    </location>
</feature>
<reference evidence="2 3" key="1">
    <citation type="submission" date="2019-01" db="EMBL/GenBank/DDBJ databases">
        <authorList>
            <person name="Chen W.-M."/>
        </authorList>
    </citation>
    <scope>NUCLEOTIDE SEQUENCE [LARGE SCALE GENOMIC DNA]</scope>
    <source>
        <strain evidence="2 3">HPM-16</strain>
    </source>
</reference>
<sequence length="85" mass="9409">MLRVGLILLVLPCLALMAGFMYEQSSVNDCLSSGGSFNYSLMACDMDNQHPFVPYMARHPLAVNGGMLVAVLGLFMCIFGLYRRR</sequence>
<keyword evidence="3" id="KW-1185">Reference proteome</keyword>
<keyword evidence="1" id="KW-0472">Membrane</keyword>
<name>A0A437QBA8_9GAMM</name>
<dbReference type="EMBL" id="SACQ01000002">
    <property type="protein sequence ID" value="RVU31787.1"/>
    <property type="molecule type" value="Genomic_DNA"/>
</dbReference>
<protein>
    <submittedName>
        <fullName evidence="2">Uncharacterized protein</fullName>
    </submittedName>
</protein>
<accession>A0A437QBA8</accession>
<comment type="caution">
    <text evidence="2">The sequence shown here is derived from an EMBL/GenBank/DDBJ whole genome shotgun (WGS) entry which is preliminary data.</text>
</comment>
<dbReference type="RefSeq" id="WP_127693646.1">
    <property type="nucleotide sequence ID" value="NZ_SACQ01000002.1"/>
</dbReference>
<keyword evidence="1" id="KW-0812">Transmembrane</keyword>
<evidence type="ECO:0000313" key="3">
    <source>
        <dbReference type="Proteomes" id="UP000282818"/>
    </source>
</evidence>
<dbReference type="Proteomes" id="UP000282818">
    <property type="component" value="Unassembled WGS sequence"/>
</dbReference>
<keyword evidence="1" id="KW-1133">Transmembrane helix</keyword>
<dbReference type="AlphaFoldDB" id="A0A437QBA8"/>
<proteinExistence type="predicted"/>
<evidence type="ECO:0000256" key="1">
    <source>
        <dbReference type="SAM" id="Phobius"/>
    </source>
</evidence>
<gene>
    <name evidence="2" type="ORF">EOE65_07350</name>
</gene>
<evidence type="ECO:0000313" key="2">
    <source>
        <dbReference type="EMBL" id="RVU31787.1"/>
    </source>
</evidence>